<protein>
    <submittedName>
        <fullName evidence="2">Reflectin_like</fullName>
    </submittedName>
</protein>
<evidence type="ECO:0000256" key="1">
    <source>
        <dbReference type="SAM" id="MobiDB-lite"/>
    </source>
</evidence>
<feature type="region of interest" description="Disordered" evidence="1">
    <location>
        <begin position="206"/>
        <end position="267"/>
    </location>
</feature>
<organism evidence="2">
    <name type="scientific">Sepia officinalis</name>
    <name type="common">Common cuttlefish</name>
    <dbReference type="NCBI Taxonomy" id="6610"/>
    <lineage>
        <taxon>Eukaryota</taxon>
        <taxon>Metazoa</taxon>
        <taxon>Spiralia</taxon>
        <taxon>Lophotrochozoa</taxon>
        <taxon>Mollusca</taxon>
        <taxon>Cephalopoda</taxon>
        <taxon>Coleoidea</taxon>
        <taxon>Decapodiformes</taxon>
        <taxon>Sepiida</taxon>
        <taxon>Sepiina</taxon>
        <taxon>Sepiidae</taxon>
        <taxon>Sepia</taxon>
    </lineage>
</organism>
<dbReference type="AlphaFoldDB" id="I0JGW1"/>
<feature type="compositionally biased region" description="Basic and acidic residues" evidence="1">
    <location>
        <begin position="223"/>
        <end position="236"/>
    </location>
</feature>
<gene>
    <name evidence="2" type="primary">REF_LIKE</name>
</gene>
<proteinExistence type="evidence at transcript level"/>
<dbReference type="EMBL" id="HE687210">
    <property type="protein sequence ID" value="CCG28048.1"/>
    <property type="molecule type" value="mRNA"/>
</dbReference>
<name>I0JGW1_SEPOF</name>
<accession>I0JGW1</accession>
<sequence>MSTFMDPMFYEGLGMPPPNFGDFNHNCMRSFHKSQRDMMRRDIMAKSSKNKRCGDLMEPMSRMIMDFNGGLIDSRRRITDSDHYFTIDGNYGDNEKPLTSDGLLRNRYDMYAFAPADKCHNRTRGLYGDSMYRDKHQDGMYSSGYMQGRSMQNHRMMGSFQGGMQTQSRYMDDPYYVNYNSGTYDTPVDMNSYYFDQEGRHRMYSRFSEGQITPGRQEGTYSARRESRSGQRRLSDSHSFQRPIDTRSNRRTSHGMLYSERNNIDFA</sequence>
<evidence type="ECO:0000313" key="2">
    <source>
        <dbReference type="EMBL" id="CCG28048.1"/>
    </source>
</evidence>
<reference evidence="2" key="1">
    <citation type="journal article" date="2012" name="Gene">
        <title>ESTs library from embryonic stages reveals tubulin and reflectin diversity in Sepia officinalis (Mollusca ? Cephalopoda).</title>
        <authorList>
            <person name="Bassaglia Y."/>
            <person name="Bekel T."/>
            <person name="Da Silva C."/>
            <person name="Poulain J."/>
            <person name="Andouche A."/>
            <person name="Navet S."/>
            <person name="Bonnaud L."/>
        </authorList>
    </citation>
    <scope>NUCLEOTIDE SEQUENCE</scope>
    <source>
        <tissue evidence="2">Whole embryos</tissue>
    </source>
</reference>